<dbReference type="AlphaFoldDB" id="A0A0C9Z4L4"/>
<protein>
    <submittedName>
        <fullName evidence="1">Unplaced genomic scaffold CY34scaffold_1138, whole genome shotgun sequence</fullName>
    </submittedName>
</protein>
<accession>A0A0C9Z4L4</accession>
<dbReference type="OrthoDB" id="2689415at2759"/>
<evidence type="ECO:0000313" key="2">
    <source>
        <dbReference type="Proteomes" id="UP000054485"/>
    </source>
</evidence>
<dbReference type="HOGENOM" id="CLU_888963_0_0_1"/>
<dbReference type="InParanoid" id="A0A0C9Z4L4"/>
<keyword evidence="2" id="KW-1185">Reference proteome</keyword>
<sequence>MHTLPLEVQQEILALSTNKRSTAAKHLRVSLRIHSWMEHVLYEKVVLDGDDDTKRFLQCLSLRPPHMQFAQAHTTSLFLKGEIEPPRMLELLALCKGVTCLALDLDTDEFSKDGSALWSVLDALPLKYLMLSVNITFTDAITTSPKVFTHITHLDIHDECLLDEDHECFDTLNALTHLCVVLDRDYSKPLVVKRFVSNPRVQVLAFRVESPHSGAVEFLEEHGLLHDKIVLMPFFIAPWGSMGRGDMLLWQVAEEALKHPIPKKQGHRCVPVSTVRNAYANKYDMPKVPHSNECTAKKHNRNGVFLARTKGPM</sequence>
<reference evidence="1 2" key="1">
    <citation type="submission" date="2014-04" db="EMBL/GenBank/DDBJ databases">
        <authorList>
            <consortium name="DOE Joint Genome Institute"/>
            <person name="Kuo A."/>
            <person name="Ruytinx J."/>
            <person name="Rineau F."/>
            <person name="Colpaert J."/>
            <person name="Kohler A."/>
            <person name="Nagy L.G."/>
            <person name="Floudas D."/>
            <person name="Copeland A."/>
            <person name="Barry K.W."/>
            <person name="Cichocki N."/>
            <person name="Veneault-Fourrey C."/>
            <person name="LaButti K."/>
            <person name="Lindquist E.A."/>
            <person name="Lipzen A."/>
            <person name="Lundell T."/>
            <person name="Morin E."/>
            <person name="Murat C."/>
            <person name="Sun H."/>
            <person name="Tunlid A."/>
            <person name="Henrissat B."/>
            <person name="Grigoriev I.V."/>
            <person name="Hibbett D.S."/>
            <person name="Martin F."/>
            <person name="Nordberg H.P."/>
            <person name="Cantor M.N."/>
            <person name="Hua S.X."/>
        </authorList>
    </citation>
    <scope>NUCLEOTIDE SEQUENCE [LARGE SCALE GENOMIC DNA]</scope>
    <source>
        <strain evidence="1 2">UH-Slu-Lm8-n1</strain>
    </source>
</reference>
<name>A0A0C9Z4L4_9AGAM</name>
<gene>
    <name evidence="1" type="ORF">CY34DRAFT_19091</name>
</gene>
<dbReference type="EMBL" id="KN836269">
    <property type="protein sequence ID" value="KIK32375.1"/>
    <property type="molecule type" value="Genomic_DNA"/>
</dbReference>
<organism evidence="1 2">
    <name type="scientific">Suillus luteus UH-Slu-Lm8-n1</name>
    <dbReference type="NCBI Taxonomy" id="930992"/>
    <lineage>
        <taxon>Eukaryota</taxon>
        <taxon>Fungi</taxon>
        <taxon>Dikarya</taxon>
        <taxon>Basidiomycota</taxon>
        <taxon>Agaricomycotina</taxon>
        <taxon>Agaricomycetes</taxon>
        <taxon>Agaricomycetidae</taxon>
        <taxon>Boletales</taxon>
        <taxon>Suillineae</taxon>
        <taxon>Suillaceae</taxon>
        <taxon>Suillus</taxon>
    </lineage>
</organism>
<evidence type="ECO:0000313" key="1">
    <source>
        <dbReference type="EMBL" id="KIK32375.1"/>
    </source>
</evidence>
<proteinExistence type="predicted"/>
<reference evidence="2" key="2">
    <citation type="submission" date="2015-01" db="EMBL/GenBank/DDBJ databases">
        <title>Evolutionary Origins and Diversification of the Mycorrhizal Mutualists.</title>
        <authorList>
            <consortium name="DOE Joint Genome Institute"/>
            <consortium name="Mycorrhizal Genomics Consortium"/>
            <person name="Kohler A."/>
            <person name="Kuo A."/>
            <person name="Nagy L.G."/>
            <person name="Floudas D."/>
            <person name="Copeland A."/>
            <person name="Barry K.W."/>
            <person name="Cichocki N."/>
            <person name="Veneault-Fourrey C."/>
            <person name="LaButti K."/>
            <person name="Lindquist E.A."/>
            <person name="Lipzen A."/>
            <person name="Lundell T."/>
            <person name="Morin E."/>
            <person name="Murat C."/>
            <person name="Riley R."/>
            <person name="Ohm R."/>
            <person name="Sun H."/>
            <person name="Tunlid A."/>
            <person name="Henrissat B."/>
            <person name="Grigoriev I.V."/>
            <person name="Hibbett D.S."/>
            <person name="Martin F."/>
        </authorList>
    </citation>
    <scope>NUCLEOTIDE SEQUENCE [LARGE SCALE GENOMIC DNA]</scope>
    <source>
        <strain evidence="2">UH-Slu-Lm8-n1</strain>
    </source>
</reference>
<dbReference type="Proteomes" id="UP000054485">
    <property type="component" value="Unassembled WGS sequence"/>
</dbReference>